<evidence type="ECO:0000313" key="3">
    <source>
        <dbReference type="EMBL" id="PSJ42963.1"/>
    </source>
</evidence>
<dbReference type="GO" id="GO:0016407">
    <property type="term" value="F:acetyltransferase activity"/>
    <property type="evidence" value="ECO:0007669"/>
    <property type="project" value="InterPro"/>
</dbReference>
<dbReference type="InterPro" id="IPR001447">
    <property type="entry name" value="Arylamine_N-AcTrfase"/>
</dbReference>
<keyword evidence="3" id="KW-0808">Transferase</keyword>
<reference evidence="3 4" key="1">
    <citation type="submission" date="2018-03" db="EMBL/GenBank/DDBJ databases">
        <title>The draft genome of Sphingosinicella sp. GL-C-18.</title>
        <authorList>
            <person name="Liu L."/>
            <person name="Li L."/>
            <person name="Liang L."/>
            <person name="Zhang X."/>
            <person name="Wang T."/>
        </authorList>
    </citation>
    <scope>NUCLEOTIDE SEQUENCE [LARGE SCALE GENOMIC DNA]</scope>
    <source>
        <strain evidence="3 4">GL-C-18</strain>
    </source>
</reference>
<dbReference type="OrthoDB" id="7181050at2"/>
<dbReference type="PANTHER" id="PTHR11786">
    <property type="entry name" value="N-HYDROXYARYLAMINE O-ACETYLTRANSFERASE"/>
    <property type="match status" value="1"/>
</dbReference>
<gene>
    <name evidence="3" type="ORF">C7I55_00655</name>
</gene>
<organism evidence="3 4">
    <name type="scientific">Allosphingosinicella deserti</name>
    <dbReference type="NCBI Taxonomy" id="2116704"/>
    <lineage>
        <taxon>Bacteria</taxon>
        <taxon>Pseudomonadati</taxon>
        <taxon>Pseudomonadota</taxon>
        <taxon>Alphaproteobacteria</taxon>
        <taxon>Sphingomonadales</taxon>
        <taxon>Sphingomonadaceae</taxon>
        <taxon>Allosphingosinicella</taxon>
    </lineage>
</organism>
<dbReference type="Pfam" id="PF00797">
    <property type="entry name" value="Acetyltransf_2"/>
    <property type="match status" value="1"/>
</dbReference>
<evidence type="ECO:0000256" key="1">
    <source>
        <dbReference type="ARBA" id="ARBA00006547"/>
    </source>
</evidence>
<evidence type="ECO:0000313" key="4">
    <source>
        <dbReference type="Proteomes" id="UP000241167"/>
    </source>
</evidence>
<sequence length="374" mass="40451">MTIIDPAAAPRILLVGRSRDVLDIVLQELRDAGLDVSGTADPESASEHFDPRAFDIAALGGGLLGPGGDAVRSALKAANPDLRLLDVTAPTATHRIMAELEQRGSPVDLEAYCARIGYSGSLTPTLETLRALHAHHIAAIPFEAIDALLDRPIDIAPASVDAKLIAGRRGGYCFEQNGLFQRVLAAMGFAVEGLIARVRWMLPPGAPPRPLTHMAMRVTIDGTPWLTDVGFGGNVLPTPIRLDIEGPQQTRHGPYRLVAFGPVTLLQARLGERWESLYDLQPLPAARSDYEVGNWFTSRHPSSHFRHQLIAAKTTPEARYNLLEGRLTVRRPGAPAEQSHLDAMGIEAVLEGTFGLPVEQSWRPIIERAASVTA</sequence>
<dbReference type="PRINTS" id="PR01543">
    <property type="entry name" value="ANATRNSFRASE"/>
</dbReference>
<protein>
    <submittedName>
        <fullName evidence="3">Arylamine N-acetyltransferase</fullName>
    </submittedName>
</protein>
<dbReference type="PANTHER" id="PTHR11786:SF0">
    <property type="entry name" value="ARYLAMINE N-ACETYLTRANSFERASE 4-RELATED"/>
    <property type="match status" value="1"/>
</dbReference>
<dbReference type="InterPro" id="IPR011006">
    <property type="entry name" value="CheY-like_superfamily"/>
</dbReference>
<evidence type="ECO:0000256" key="2">
    <source>
        <dbReference type="RuleBase" id="RU003452"/>
    </source>
</evidence>
<dbReference type="AlphaFoldDB" id="A0A2P7QYD8"/>
<dbReference type="RefSeq" id="WP_106510980.1">
    <property type="nucleotide sequence ID" value="NZ_PXYI01000001.1"/>
</dbReference>
<name>A0A2P7QYD8_9SPHN</name>
<dbReference type="InterPro" id="IPR038765">
    <property type="entry name" value="Papain-like_cys_pep_sf"/>
</dbReference>
<accession>A0A2P7QYD8</accession>
<dbReference type="Proteomes" id="UP000241167">
    <property type="component" value="Unassembled WGS sequence"/>
</dbReference>
<dbReference type="Gene3D" id="2.40.128.150">
    <property type="entry name" value="Cysteine proteinases"/>
    <property type="match status" value="1"/>
</dbReference>
<dbReference type="SUPFAM" id="SSF52172">
    <property type="entry name" value="CheY-like"/>
    <property type="match status" value="1"/>
</dbReference>
<comment type="similarity">
    <text evidence="1 2">Belongs to the arylamine N-acetyltransferase family.</text>
</comment>
<proteinExistence type="inferred from homology"/>
<dbReference type="SUPFAM" id="SSF54001">
    <property type="entry name" value="Cysteine proteinases"/>
    <property type="match status" value="1"/>
</dbReference>
<dbReference type="Gene3D" id="3.30.2140.10">
    <property type="entry name" value="Arylamine N-acetyltransferase"/>
    <property type="match status" value="1"/>
</dbReference>
<keyword evidence="4" id="KW-1185">Reference proteome</keyword>
<dbReference type="EMBL" id="PXYI01000001">
    <property type="protein sequence ID" value="PSJ42963.1"/>
    <property type="molecule type" value="Genomic_DNA"/>
</dbReference>
<comment type="caution">
    <text evidence="3">The sequence shown here is derived from an EMBL/GenBank/DDBJ whole genome shotgun (WGS) entry which is preliminary data.</text>
</comment>